<dbReference type="RefSeq" id="WP_021840423.1">
    <property type="nucleotide sequence ID" value="NZ_BCYJ01000061.1"/>
</dbReference>
<reference evidence="5 6" key="1">
    <citation type="journal article" date="2018" name="Sci. Rep.">
        <title>Genomic diversity and distribution of Bifidobacterium longum subsp. longum across the human lifespan.</title>
        <authorList>
            <person name="Odamaki T."/>
            <person name="Bottacini F."/>
            <person name="Kato K."/>
            <person name="Mitsuyama E."/>
            <person name="Yoshida K."/>
            <person name="Horigome A."/>
            <person name="Xiao J.Z."/>
            <person name="van Sinderen D."/>
        </authorList>
    </citation>
    <scope>NUCLEOTIDE SEQUENCE [LARGE SCALE GENOMIC DNA]</scope>
    <source>
        <strain evidence="3 6">MCC10043</strain>
        <strain evidence="4 5">MCC10070</strain>
    </source>
</reference>
<keyword evidence="1" id="KW-0175">Coiled coil</keyword>
<proteinExistence type="predicted"/>
<evidence type="ECO:0000256" key="1">
    <source>
        <dbReference type="SAM" id="Coils"/>
    </source>
</evidence>
<sequence length="366" mass="43110">MPSLLNQVKKYLPVSSRSFHAFEQKNINKMQYLEGAIEKLQAQNAELLQKLDSLKDQSHEAHSYEQTRDMMMFWQLFRHSDENLEEAKKRFFRGLPKAHGLARLFQQAETKLFKEFNSLCRKYNIAYWMGSGTLLGAYIYNDIIPWDDDVDVFITRKQLAELQQILQDDETFHVTVVWDWYVPCKQIRFKLRDEKNPTFIDLFPLDTITGNYSEAWNITSQARVDFVSDIRKKFTGTEWEKTPYLYDNSALAEQIEYVLDEHYRALSEKINFTDDLQTASGLVRGIENIDETHSSGPYPIDDWMPTINMRFDDFDVPAPPAWRKYLQNLYGDFLQIPHDIDSHEHVDNHYLQDDAVLASLEKYVNS</sequence>
<name>A0A4R0V5Z8_BIFLL</name>
<dbReference type="PANTHER" id="PTHR43404">
    <property type="entry name" value="LIPOPOLYSACCHARIDE CHOLINEPHOSPHOTRANSFERASE LICD"/>
    <property type="match status" value="1"/>
</dbReference>
<evidence type="ECO:0000259" key="2">
    <source>
        <dbReference type="Pfam" id="PF04991"/>
    </source>
</evidence>
<feature type="coiled-coil region" evidence="1">
    <location>
        <begin position="30"/>
        <end position="57"/>
    </location>
</feature>
<dbReference type="InterPro" id="IPR007074">
    <property type="entry name" value="LicD/FKTN/FKRP_NTP_transf"/>
</dbReference>
<organism evidence="4 5">
    <name type="scientific">Bifidobacterium longum subsp. longum</name>
    <dbReference type="NCBI Taxonomy" id="1679"/>
    <lineage>
        <taxon>Bacteria</taxon>
        <taxon>Bacillati</taxon>
        <taxon>Actinomycetota</taxon>
        <taxon>Actinomycetes</taxon>
        <taxon>Bifidobacteriales</taxon>
        <taxon>Bifidobacteriaceae</taxon>
        <taxon>Bifidobacterium</taxon>
    </lineage>
</organism>
<dbReference type="EMBL" id="SHRR01000034">
    <property type="protein sequence ID" value="TCE83478.1"/>
    <property type="molecule type" value="Genomic_DNA"/>
</dbReference>
<dbReference type="Pfam" id="PF04991">
    <property type="entry name" value="LicD"/>
    <property type="match status" value="1"/>
</dbReference>
<dbReference type="GO" id="GO:0009100">
    <property type="term" value="P:glycoprotein metabolic process"/>
    <property type="evidence" value="ECO:0007669"/>
    <property type="project" value="UniProtKB-ARBA"/>
</dbReference>
<dbReference type="EMBL" id="SHQU01000043">
    <property type="protein sequence ID" value="TCE38857.1"/>
    <property type="molecule type" value="Genomic_DNA"/>
</dbReference>
<accession>A0A4R0V5Z8</accession>
<comment type="caution">
    <text evidence="4">The sequence shown here is derived from an EMBL/GenBank/DDBJ whole genome shotgun (WGS) entry which is preliminary data.</text>
</comment>
<dbReference type="Proteomes" id="UP000291814">
    <property type="component" value="Unassembled WGS sequence"/>
</dbReference>
<gene>
    <name evidence="3" type="ORF">MCC10043_2015</name>
    <name evidence="4" type="ORF">MCC10070_1947</name>
</gene>
<keyword evidence="4" id="KW-0808">Transferase</keyword>
<dbReference type="PANTHER" id="PTHR43404:SF1">
    <property type="entry name" value="MNN4P"/>
    <property type="match status" value="1"/>
</dbReference>
<reference evidence="4" key="2">
    <citation type="submission" date="2019-02" db="EMBL/GenBank/DDBJ databases">
        <authorList>
            <person name="Odamaki T."/>
        </authorList>
    </citation>
    <scope>NUCLEOTIDE SEQUENCE</scope>
    <source>
        <strain evidence="3">MCC10043</strain>
        <strain evidence="4">MCC10070</strain>
    </source>
</reference>
<dbReference type="Gene3D" id="3.30.460.40">
    <property type="match status" value="1"/>
</dbReference>
<dbReference type="Proteomes" id="UP000292260">
    <property type="component" value="Unassembled WGS sequence"/>
</dbReference>
<evidence type="ECO:0000313" key="6">
    <source>
        <dbReference type="Proteomes" id="UP000292260"/>
    </source>
</evidence>
<feature type="domain" description="LicD/FKTN/FKRP nucleotidyltransferase" evidence="2">
    <location>
        <begin position="120"/>
        <end position="331"/>
    </location>
</feature>
<evidence type="ECO:0000313" key="3">
    <source>
        <dbReference type="EMBL" id="TCE38857.1"/>
    </source>
</evidence>
<dbReference type="InterPro" id="IPR052942">
    <property type="entry name" value="LPS_cholinephosphotransferase"/>
</dbReference>
<evidence type="ECO:0000313" key="5">
    <source>
        <dbReference type="Proteomes" id="UP000291814"/>
    </source>
</evidence>
<dbReference type="GO" id="GO:0016740">
    <property type="term" value="F:transferase activity"/>
    <property type="evidence" value="ECO:0007669"/>
    <property type="project" value="UniProtKB-KW"/>
</dbReference>
<dbReference type="AlphaFoldDB" id="A0A4R0V5Z8"/>
<evidence type="ECO:0000313" key="4">
    <source>
        <dbReference type="EMBL" id="TCE83478.1"/>
    </source>
</evidence>
<protein>
    <submittedName>
        <fullName evidence="4">LicD-family phosphotransferase</fullName>
    </submittedName>
</protein>